<gene>
    <name evidence="11" type="ORF">SAMN02746011_00407</name>
</gene>
<keyword evidence="3" id="KW-1003">Cell membrane</keyword>
<evidence type="ECO:0000259" key="10">
    <source>
        <dbReference type="Pfam" id="PF06750"/>
    </source>
</evidence>
<dbReference type="Pfam" id="PF01478">
    <property type="entry name" value="Peptidase_A24"/>
    <property type="match status" value="1"/>
</dbReference>
<keyword evidence="4 7" id="KW-0812">Transmembrane</keyword>
<evidence type="ECO:0000313" key="11">
    <source>
        <dbReference type="EMBL" id="SJZ33924.1"/>
    </source>
</evidence>
<dbReference type="GO" id="GO:0008168">
    <property type="term" value="F:methyltransferase activity"/>
    <property type="evidence" value="ECO:0007669"/>
    <property type="project" value="UniProtKB-KW"/>
</dbReference>
<dbReference type="Pfam" id="PF06750">
    <property type="entry name" value="A24_N_bact"/>
    <property type="match status" value="1"/>
</dbReference>
<dbReference type="GO" id="GO:0032259">
    <property type="term" value="P:methylation"/>
    <property type="evidence" value="ECO:0007669"/>
    <property type="project" value="UniProtKB-KW"/>
</dbReference>
<protein>
    <submittedName>
        <fullName evidence="11">Leader peptidase (Prepilin peptidase) / N-methyltransferase</fullName>
    </submittedName>
</protein>
<comment type="similarity">
    <text evidence="2">Belongs to the peptidase A24 family.</text>
</comment>
<evidence type="ECO:0000313" key="12">
    <source>
        <dbReference type="Proteomes" id="UP000189941"/>
    </source>
</evidence>
<dbReference type="EMBL" id="FUWO01000002">
    <property type="protein sequence ID" value="SJZ33924.1"/>
    <property type="molecule type" value="Genomic_DNA"/>
</dbReference>
<dbReference type="RefSeq" id="WP_078755254.1">
    <property type="nucleotide sequence ID" value="NZ_FUWO01000002.1"/>
</dbReference>
<dbReference type="GO" id="GO:0006465">
    <property type="term" value="P:signal peptide processing"/>
    <property type="evidence" value="ECO:0007669"/>
    <property type="project" value="TreeGrafter"/>
</dbReference>
<accession>A0A1T4JUW0</accession>
<evidence type="ECO:0000256" key="3">
    <source>
        <dbReference type="ARBA" id="ARBA00022475"/>
    </source>
</evidence>
<evidence type="ECO:0000256" key="5">
    <source>
        <dbReference type="ARBA" id="ARBA00022989"/>
    </source>
</evidence>
<keyword evidence="5 7" id="KW-1133">Transmembrane helix</keyword>
<dbReference type="AlphaFoldDB" id="A0A1T4JUW0"/>
<comment type="subcellular location">
    <subcellularLocation>
        <location evidence="1">Cell membrane</location>
        <topology evidence="1">Multi-pass membrane protein</topology>
    </subcellularLocation>
</comment>
<dbReference type="OrthoDB" id="9789291at2"/>
<evidence type="ECO:0000256" key="2">
    <source>
        <dbReference type="ARBA" id="ARBA00005801"/>
    </source>
</evidence>
<evidence type="ECO:0000256" key="8">
    <source>
        <dbReference type="SAM" id="SignalP"/>
    </source>
</evidence>
<keyword evidence="11" id="KW-0489">Methyltransferase</keyword>
<keyword evidence="11" id="KW-0808">Transferase</keyword>
<name>A0A1T4JUW0_9LACT</name>
<feature type="transmembrane region" description="Helical" evidence="7">
    <location>
        <begin position="177"/>
        <end position="196"/>
    </location>
</feature>
<dbReference type="InterPro" id="IPR050882">
    <property type="entry name" value="Prepilin_peptidase/N-MTase"/>
</dbReference>
<dbReference type="PANTHER" id="PTHR30487">
    <property type="entry name" value="TYPE 4 PREPILIN-LIKE PROTEINS LEADER PEPTIDE-PROCESSING ENZYME"/>
    <property type="match status" value="1"/>
</dbReference>
<feature type="transmembrane region" description="Helical" evidence="7">
    <location>
        <begin position="202"/>
        <end position="220"/>
    </location>
</feature>
<sequence>MTVLFFIIGTCLASFFTCIASEQTINFTRRSQCDNCRHALEAIDLMPLVSFLILKGACRHCHTSLNRNYFFLELLGGCFGLSLYYLQFNSFYEGYLLSLIICWLLLLSIEDYFHLQVNWWGLFILGVLCLFNRQSLWVAVVIWLLLETIIYYRPTAFGGADAKIIALLACTLEEMTIPYFILGAALFGLLYSILQYQHTKRWNAIPFIPSIAISYLFCLFL</sequence>
<feature type="chain" id="PRO_5038817324" evidence="8">
    <location>
        <begin position="21"/>
        <end position="221"/>
    </location>
</feature>
<evidence type="ECO:0000259" key="9">
    <source>
        <dbReference type="Pfam" id="PF01478"/>
    </source>
</evidence>
<organism evidence="11 12">
    <name type="scientific">Globicatella sulfidifaciens DSM 15739</name>
    <dbReference type="NCBI Taxonomy" id="1121925"/>
    <lineage>
        <taxon>Bacteria</taxon>
        <taxon>Bacillati</taxon>
        <taxon>Bacillota</taxon>
        <taxon>Bacilli</taxon>
        <taxon>Lactobacillales</taxon>
        <taxon>Aerococcaceae</taxon>
        <taxon>Globicatella</taxon>
    </lineage>
</organism>
<reference evidence="12" key="1">
    <citation type="submission" date="2017-02" db="EMBL/GenBank/DDBJ databases">
        <authorList>
            <person name="Varghese N."/>
            <person name="Submissions S."/>
        </authorList>
    </citation>
    <scope>NUCLEOTIDE SEQUENCE [LARGE SCALE GENOMIC DNA]</scope>
    <source>
        <strain evidence="12">DSM 15739</strain>
    </source>
</reference>
<evidence type="ECO:0000256" key="1">
    <source>
        <dbReference type="ARBA" id="ARBA00004651"/>
    </source>
</evidence>
<evidence type="ECO:0000256" key="7">
    <source>
        <dbReference type="SAM" id="Phobius"/>
    </source>
</evidence>
<keyword evidence="12" id="KW-1185">Reference proteome</keyword>
<dbReference type="STRING" id="1121925.SAMN02746011_00407"/>
<keyword evidence="8" id="KW-0732">Signal</keyword>
<dbReference type="GO" id="GO:0004190">
    <property type="term" value="F:aspartic-type endopeptidase activity"/>
    <property type="evidence" value="ECO:0007669"/>
    <property type="project" value="InterPro"/>
</dbReference>
<feature type="signal peptide" evidence="8">
    <location>
        <begin position="1"/>
        <end position="20"/>
    </location>
</feature>
<dbReference type="GO" id="GO:0005886">
    <property type="term" value="C:plasma membrane"/>
    <property type="evidence" value="ECO:0007669"/>
    <property type="project" value="UniProtKB-SubCell"/>
</dbReference>
<feature type="domain" description="Prepilin peptidase A24 N-terminal" evidence="10">
    <location>
        <begin position="7"/>
        <end position="84"/>
    </location>
</feature>
<feature type="domain" description="Prepilin type IV endopeptidase peptidase" evidence="9">
    <location>
        <begin position="99"/>
        <end position="193"/>
    </location>
</feature>
<dbReference type="Proteomes" id="UP000189941">
    <property type="component" value="Unassembled WGS sequence"/>
</dbReference>
<evidence type="ECO:0000256" key="4">
    <source>
        <dbReference type="ARBA" id="ARBA00022692"/>
    </source>
</evidence>
<dbReference type="PANTHER" id="PTHR30487:SF0">
    <property type="entry name" value="PREPILIN LEADER PEPTIDASE_N-METHYLTRANSFERASE-RELATED"/>
    <property type="match status" value="1"/>
</dbReference>
<dbReference type="InterPro" id="IPR000045">
    <property type="entry name" value="Prepilin_IV_endopep_pep"/>
</dbReference>
<proteinExistence type="inferred from homology"/>
<dbReference type="InterPro" id="IPR010627">
    <property type="entry name" value="Prepilin_pept_A24_N"/>
</dbReference>
<evidence type="ECO:0000256" key="6">
    <source>
        <dbReference type="ARBA" id="ARBA00023136"/>
    </source>
</evidence>
<feature type="transmembrane region" description="Helical" evidence="7">
    <location>
        <begin position="69"/>
        <end position="88"/>
    </location>
</feature>
<feature type="transmembrane region" description="Helical" evidence="7">
    <location>
        <begin position="120"/>
        <end position="145"/>
    </location>
</feature>
<keyword evidence="6 7" id="KW-0472">Membrane</keyword>